<dbReference type="Proteomes" id="UP000194577">
    <property type="component" value="Unassembled WGS sequence"/>
</dbReference>
<sequence length="175" mass="19129">MCWYTRGMSGAETAKWLESPDGAAFDLFHRNNNNDDPEGLEEQKARYSGYESYADDEEGYWYVATCSSAYMADDDPRDFYDVIQDYVASHAPVWVPAGESAPVPEVDGATLAQAAWDSVTIPTATISYNPMYGGVGATFVGMDTWVWATGDTPKEVTVTATAGSTTATITLRRRC</sequence>
<name>A0ABX4MDY9_9ACTO</name>
<organism evidence="1 2">
    <name type="scientific">Actinomyces ruminis</name>
    <dbReference type="NCBI Taxonomy" id="1937003"/>
    <lineage>
        <taxon>Bacteria</taxon>
        <taxon>Bacillati</taxon>
        <taxon>Actinomycetota</taxon>
        <taxon>Actinomycetes</taxon>
        <taxon>Actinomycetales</taxon>
        <taxon>Actinomycetaceae</taxon>
        <taxon>Actinomyces</taxon>
    </lineage>
</organism>
<gene>
    <name evidence="1" type="ORF">BW737_001795</name>
</gene>
<accession>A0ABX4MDY9</accession>
<protein>
    <submittedName>
        <fullName evidence="1">Uncharacterized protein</fullName>
    </submittedName>
</protein>
<comment type="caution">
    <text evidence="1">The sequence shown here is derived from an EMBL/GenBank/DDBJ whole genome shotgun (WGS) entry which is preliminary data.</text>
</comment>
<dbReference type="EMBL" id="MTPX02000012">
    <property type="protein sequence ID" value="PHP53566.1"/>
    <property type="molecule type" value="Genomic_DNA"/>
</dbReference>
<evidence type="ECO:0000313" key="1">
    <source>
        <dbReference type="EMBL" id="PHP53566.1"/>
    </source>
</evidence>
<evidence type="ECO:0000313" key="2">
    <source>
        <dbReference type="Proteomes" id="UP000194577"/>
    </source>
</evidence>
<keyword evidence="2" id="KW-1185">Reference proteome</keyword>
<proteinExistence type="predicted"/>
<reference evidence="1 2" key="1">
    <citation type="submission" date="2017-10" db="EMBL/GenBank/DDBJ databases">
        <title>Draft genome sequence of cellulolytic Actinomyces sp CtC72 isolated from cattle rumen fluid.</title>
        <authorList>
            <person name="Joshi A.J."/>
            <person name="Vasudevan G."/>
            <person name="Lanjekar V.B."/>
            <person name="Hivarkar S."/>
            <person name="Engineer A."/>
            <person name="Pore S.D."/>
            <person name="Dhakephalkar P.K."/>
            <person name="Dagar S."/>
        </authorList>
    </citation>
    <scope>NUCLEOTIDE SEQUENCE [LARGE SCALE GENOMIC DNA]</scope>
    <source>
        <strain evidence="2">CtC72</strain>
    </source>
</reference>